<evidence type="ECO:0000313" key="10">
    <source>
        <dbReference type="EMBL" id="MCT2585832.1"/>
    </source>
</evidence>
<feature type="region of interest" description="Disordered" evidence="7">
    <location>
        <begin position="1"/>
        <end position="20"/>
    </location>
</feature>
<evidence type="ECO:0000313" key="11">
    <source>
        <dbReference type="Proteomes" id="UP001156441"/>
    </source>
</evidence>
<keyword evidence="2" id="KW-0813">Transport</keyword>
<comment type="subcellular location">
    <subcellularLocation>
        <location evidence="1">Cell membrane</location>
        <topology evidence="1">Multi-pass membrane protein</topology>
    </subcellularLocation>
</comment>
<evidence type="ECO:0000256" key="5">
    <source>
        <dbReference type="ARBA" id="ARBA00022989"/>
    </source>
</evidence>
<feature type="transmembrane region" description="Helical" evidence="8">
    <location>
        <begin position="377"/>
        <end position="400"/>
    </location>
</feature>
<reference evidence="10 11" key="1">
    <citation type="submission" date="2021-02" db="EMBL/GenBank/DDBJ databases">
        <title>Actinophytocola xerophila sp. nov., isolated from soil of cotton cropping field.</title>
        <authorList>
            <person name="Huang R."/>
            <person name="Chen X."/>
            <person name="Ge X."/>
            <person name="Liu W."/>
        </authorList>
    </citation>
    <scope>NUCLEOTIDE SEQUENCE [LARGE SCALE GENOMIC DNA]</scope>
    <source>
        <strain evidence="10 11">S1-96</strain>
    </source>
</reference>
<evidence type="ECO:0000256" key="6">
    <source>
        <dbReference type="ARBA" id="ARBA00023136"/>
    </source>
</evidence>
<feature type="transmembrane region" description="Helical" evidence="8">
    <location>
        <begin position="486"/>
        <end position="504"/>
    </location>
</feature>
<dbReference type="RefSeq" id="WP_260193555.1">
    <property type="nucleotide sequence ID" value="NZ_JAFFZE010000016.1"/>
</dbReference>
<dbReference type="PANTHER" id="PTHR23501:SF197">
    <property type="entry name" value="COMD"/>
    <property type="match status" value="1"/>
</dbReference>
<dbReference type="InterPro" id="IPR020846">
    <property type="entry name" value="MFS_dom"/>
</dbReference>
<feature type="transmembrane region" description="Helical" evidence="8">
    <location>
        <begin position="326"/>
        <end position="347"/>
    </location>
</feature>
<evidence type="ECO:0000256" key="3">
    <source>
        <dbReference type="ARBA" id="ARBA00022475"/>
    </source>
</evidence>
<feature type="transmembrane region" description="Helical" evidence="8">
    <location>
        <begin position="187"/>
        <end position="205"/>
    </location>
</feature>
<keyword evidence="6 8" id="KW-0472">Membrane</keyword>
<dbReference type="NCBIfam" id="TIGR00711">
    <property type="entry name" value="efflux_EmrB"/>
    <property type="match status" value="1"/>
</dbReference>
<keyword evidence="11" id="KW-1185">Reference proteome</keyword>
<evidence type="ECO:0000256" key="7">
    <source>
        <dbReference type="SAM" id="MobiDB-lite"/>
    </source>
</evidence>
<feature type="transmembrane region" description="Helical" evidence="8">
    <location>
        <begin position="97"/>
        <end position="114"/>
    </location>
</feature>
<sequence length="531" mass="55443">MAAGTPRDAAGDATGEASSPQVGLAPWQLRTVLIVLLTGQLLSALDQTIVGTALPTMVGEFGQIDSFSLVVTSYLLTTTAAMALYGKLGDLYGPKPVYMSSIAIFTVGSLLVGFSQDMTQLVLFRALQGLGAGGLVVLAFTISASVVPPRQLGRVQGMVGAMYALASLVGPLVGGAFTEYVSWRWCFWINVPIGLIGLVVLARNLKLPRISRPASVDYVGATLLVATISVLVLVSIWGGTEYAWGSPTMLGLIAAAVVLIAAFLAWERRAKEPIVPLGIFRVPEIALAMVVTFIIGVATIGAYFFLPIYLQVVRGDDPTMAGLNLLPLMIAVMVGSGLSGWLIAAVLGRTKVVVVAGVATMAGGLFLLSLLDASTPAWQLWLFQAVLGIGMGMVISKLIIAVQNLVSRRELGAITAQANFIRVIGSAIGAAVFGALLAAGLVSAGTSGVTDNAVYQDPAAIKELATTHPEVYPQVIEAFTDSLRTVFLTAGGLMVVAFLLAWFLPNTVLRDEHGHGHGGDAPEREKVGAGE</sequence>
<feature type="transmembrane region" description="Helical" evidence="8">
    <location>
        <begin position="352"/>
        <end position="371"/>
    </location>
</feature>
<evidence type="ECO:0000256" key="2">
    <source>
        <dbReference type="ARBA" id="ARBA00022448"/>
    </source>
</evidence>
<feature type="transmembrane region" description="Helical" evidence="8">
    <location>
        <begin position="420"/>
        <end position="442"/>
    </location>
</feature>
<dbReference type="SUPFAM" id="SSF103473">
    <property type="entry name" value="MFS general substrate transporter"/>
    <property type="match status" value="1"/>
</dbReference>
<accession>A0ABT2JD83</accession>
<organism evidence="10 11">
    <name type="scientific">Actinophytocola gossypii</name>
    <dbReference type="NCBI Taxonomy" id="2812003"/>
    <lineage>
        <taxon>Bacteria</taxon>
        <taxon>Bacillati</taxon>
        <taxon>Actinomycetota</taxon>
        <taxon>Actinomycetes</taxon>
        <taxon>Pseudonocardiales</taxon>
        <taxon>Pseudonocardiaceae</taxon>
    </lineage>
</organism>
<evidence type="ECO:0000256" key="8">
    <source>
        <dbReference type="SAM" id="Phobius"/>
    </source>
</evidence>
<dbReference type="Gene3D" id="1.20.1720.10">
    <property type="entry name" value="Multidrug resistance protein D"/>
    <property type="match status" value="1"/>
</dbReference>
<feature type="transmembrane region" description="Helical" evidence="8">
    <location>
        <begin position="217"/>
        <end position="238"/>
    </location>
</feature>
<feature type="transmembrane region" description="Helical" evidence="8">
    <location>
        <begin position="244"/>
        <end position="266"/>
    </location>
</feature>
<comment type="caution">
    <text evidence="10">The sequence shown here is derived from an EMBL/GenBank/DDBJ whole genome shotgun (WGS) entry which is preliminary data.</text>
</comment>
<keyword evidence="5 8" id="KW-1133">Transmembrane helix</keyword>
<name>A0ABT2JD83_9PSEU</name>
<protein>
    <submittedName>
        <fullName evidence="10">MFS transporter</fullName>
    </submittedName>
</protein>
<evidence type="ECO:0000256" key="1">
    <source>
        <dbReference type="ARBA" id="ARBA00004651"/>
    </source>
</evidence>
<dbReference type="Pfam" id="PF07690">
    <property type="entry name" value="MFS_1"/>
    <property type="match status" value="1"/>
</dbReference>
<feature type="transmembrane region" description="Helical" evidence="8">
    <location>
        <begin position="126"/>
        <end position="147"/>
    </location>
</feature>
<dbReference type="InterPro" id="IPR036259">
    <property type="entry name" value="MFS_trans_sf"/>
</dbReference>
<dbReference type="CDD" id="cd17502">
    <property type="entry name" value="MFS_Azr1_MDR_like"/>
    <property type="match status" value="1"/>
</dbReference>
<keyword evidence="4 8" id="KW-0812">Transmembrane</keyword>
<dbReference type="Gene3D" id="1.20.1250.20">
    <property type="entry name" value="MFS general substrate transporter like domains"/>
    <property type="match status" value="1"/>
</dbReference>
<dbReference type="PROSITE" id="PS50850">
    <property type="entry name" value="MFS"/>
    <property type="match status" value="1"/>
</dbReference>
<keyword evidence="3" id="KW-1003">Cell membrane</keyword>
<proteinExistence type="predicted"/>
<dbReference type="InterPro" id="IPR011701">
    <property type="entry name" value="MFS"/>
</dbReference>
<evidence type="ECO:0000259" key="9">
    <source>
        <dbReference type="PROSITE" id="PS50850"/>
    </source>
</evidence>
<dbReference type="InterPro" id="IPR004638">
    <property type="entry name" value="EmrB-like"/>
</dbReference>
<dbReference type="EMBL" id="JAFFZE010000016">
    <property type="protein sequence ID" value="MCT2585832.1"/>
    <property type="molecule type" value="Genomic_DNA"/>
</dbReference>
<feature type="domain" description="Major facilitator superfamily (MFS) profile" evidence="9">
    <location>
        <begin position="32"/>
        <end position="509"/>
    </location>
</feature>
<evidence type="ECO:0000256" key="4">
    <source>
        <dbReference type="ARBA" id="ARBA00022692"/>
    </source>
</evidence>
<feature type="transmembrane region" description="Helical" evidence="8">
    <location>
        <begin position="66"/>
        <end position="85"/>
    </location>
</feature>
<gene>
    <name evidence="10" type="ORF">JT362_22190</name>
</gene>
<dbReference type="PANTHER" id="PTHR23501">
    <property type="entry name" value="MAJOR FACILITATOR SUPERFAMILY"/>
    <property type="match status" value="1"/>
</dbReference>
<dbReference type="PRINTS" id="PR01036">
    <property type="entry name" value="TCRTETB"/>
</dbReference>
<feature type="transmembrane region" description="Helical" evidence="8">
    <location>
        <begin position="286"/>
        <end position="306"/>
    </location>
</feature>
<dbReference type="Proteomes" id="UP001156441">
    <property type="component" value="Unassembled WGS sequence"/>
</dbReference>